<protein>
    <submittedName>
        <fullName evidence="1">Uncharacterized protein</fullName>
    </submittedName>
</protein>
<dbReference type="OMA" id="NYVIDIY"/>
<gene>
    <name evidence="1" type="ORF">B456_004G076700</name>
</gene>
<dbReference type="Gramene" id="KJB22980">
    <property type="protein sequence ID" value="KJB22980"/>
    <property type="gene ID" value="B456_004G076700"/>
</dbReference>
<accession>A0A0D2RV55</accession>
<dbReference type="InterPro" id="IPR043128">
    <property type="entry name" value="Rev_trsase/Diguanyl_cyclase"/>
</dbReference>
<keyword evidence="2" id="KW-1185">Reference proteome</keyword>
<name>A0A0D2RV55_GOSRA</name>
<dbReference type="SUPFAM" id="SSF56672">
    <property type="entry name" value="DNA/RNA polymerases"/>
    <property type="match status" value="1"/>
</dbReference>
<proteinExistence type="predicted"/>
<dbReference type="AlphaFoldDB" id="A0A0D2RV55"/>
<sequence length="102" mass="12155">MTFIVSFGQYKWNHLTIFIKVIKNNSLVVSKFKINLFQTIVRSIEFANNFPNEILDKVQLQRFLSSLNYVIDIYPGFSKLYKPLYERLKKNPQPWTNVHTNI</sequence>
<dbReference type="Proteomes" id="UP000032304">
    <property type="component" value="Chromosome 4"/>
</dbReference>
<dbReference type="InterPro" id="IPR043502">
    <property type="entry name" value="DNA/RNA_pol_sf"/>
</dbReference>
<dbReference type="EMBL" id="CM001743">
    <property type="protein sequence ID" value="KJB22980.1"/>
    <property type="molecule type" value="Genomic_DNA"/>
</dbReference>
<reference evidence="1 2" key="1">
    <citation type="journal article" date="2012" name="Nature">
        <title>Repeated polyploidization of Gossypium genomes and the evolution of spinnable cotton fibres.</title>
        <authorList>
            <person name="Paterson A.H."/>
            <person name="Wendel J.F."/>
            <person name="Gundlach H."/>
            <person name="Guo H."/>
            <person name="Jenkins J."/>
            <person name="Jin D."/>
            <person name="Llewellyn D."/>
            <person name="Showmaker K.C."/>
            <person name="Shu S."/>
            <person name="Udall J."/>
            <person name="Yoo M.J."/>
            <person name="Byers R."/>
            <person name="Chen W."/>
            <person name="Doron-Faigenboim A."/>
            <person name="Duke M.V."/>
            <person name="Gong L."/>
            <person name="Grimwood J."/>
            <person name="Grover C."/>
            <person name="Grupp K."/>
            <person name="Hu G."/>
            <person name="Lee T.H."/>
            <person name="Li J."/>
            <person name="Lin L."/>
            <person name="Liu T."/>
            <person name="Marler B.S."/>
            <person name="Page J.T."/>
            <person name="Roberts A.W."/>
            <person name="Romanel E."/>
            <person name="Sanders W.S."/>
            <person name="Szadkowski E."/>
            <person name="Tan X."/>
            <person name="Tang H."/>
            <person name="Xu C."/>
            <person name="Wang J."/>
            <person name="Wang Z."/>
            <person name="Zhang D."/>
            <person name="Zhang L."/>
            <person name="Ashrafi H."/>
            <person name="Bedon F."/>
            <person name="Bowers J.E."/>
            <person name="Brubaker C.L."/>
            <person name="Chee P.W."/>
            <person name="Das S."/>
            <person name="Gingle A.R."/>
            <person name="Haigler C.H."/>
            <person name="Harker D."/>
            <person name="Hoffmann L.V."/>
            <person name="Hovav R."/>
            <person name="Jones D.C."/>
            <person name="Lemke C."/>
            <person name="Mansoor S."/>
            <person name="ur Rahman M."/>
            <person name="Rainville L.N."/>
            <person name="Rambani A."/>
            <person name="Reddy U.K."/>
            <person name="Rong J.K."/>
            <person name="Saranga Y."/>
            <person name="Scheffler B.E."/>
            <person name="Scheffler J.A."/>
            <person name="Stelly D.M."/>
            <person name="Triplett B.A."/>
            <person name="Van Deynze A."/>
            <person name="Vaslin M.F."/>
            <person name="Waghmare V.N."/>
            <person name="Walford S.A."/>
            <person name="Wright R.J."/>
            <person name="Zaki E.A."/>
            <person name="Zhang T."/>
            <person name="Dennis E.S."/>
            <person name="Mayer K.F."/>
            <person name="Peterson D.G."/>
            <person name="Rokhsar D.S."/>
            <person name="Wang X."/>
            <person name="Schmutz J."/>
        </authorList>
    </citation>
    <scope>NUCLEOTIDE SEQUENCE [LARGE SCALE GENOMIC DNA]</scope>
</reference>
<organism evidence="1 2">
    <name type="scientific">Gossypium raimondii</name>
    <name type="common">Peruvian cotton</name>
    <name type="synonym">Gossypium klotzschianum subsp. raimondii</name>
    <dbReference type="NCBI Taxonomy" id="29730"/>
    <lineage>
        <taxon>Eukaryota</taxon>
        <taxon>Viridiplantae</taxon>
        <taxon>Streptophyta</taxon>
        <taxon>Embryophyta</taxon>
        <taxon>Tracheophyta</taxon>
        <taxon>Spermatophyta</taxon>
        <taxon>Magnoliopsida</taxon>
        <taxon>eudicotyledons</taxon>
        <taxon>Gunneridae</taxon>
        <taxon>Pentapetalae</taxon>
        <taxon>rosids</taxon>
        <taxon>malvids</taxon>
        <taxon>Malvales</taxon>
        <taxon>Malvaceae</taxon>
        <taxon>Malvoideae</taxon>
        <taxon>Gossypium</taxon>
    </lineage>
</organism>
<feature type="non-terminal residue" evidence="1">
    <location>
        <position position="102"/>
    </location>
</feature>
<evidence type="ECO:0000313" key="1">
    <source>
        <dbReference type="EMBL" id="KJB22980.1"/>
    </source>
</evidence>
<dbReference type="Gene3D" id="3.30.70.270">
    <property type="match status" value="1"/>
</dbReference>
<evidence type="ECO:0000313" key="2">
    <source>
        <dbReference type="Proteomes" id="UP000032304"/>
    </source>
</evidence>